<protein>
    <submittedName>
        <fullName evidence="2">3',5'-cyclic-nucleotide phosphodiesterase</fullName>
    </submittedName>
</protein>
<reference evidence="2 3" key="1">
    <citation type="journal article" date="2023" name="ISME J.">
        <title>Cultivation and genomic characterization of novel and ubiquitous marine nitrite-oxidizing bacteria from the Nitrospirales.</title>
        <authorList>
            <person name="Mueller A.J."/>
            <person name="Daebeler A."/>
            <person name="Herbold C.W."/>
            <person name="Kirkegaard R.H."/>
            <person name="Daims H."/>
        </authorList>
    </citation>
    <scope>NUCLEOTIDE SEQUENCE [LARGE SCALE GENOMIC DNA]</scope>
    <source>
        <strain evidence="2 3">EB</strain>
    </source>
</reference>
<dbReference type="SUPFAM" id="SSF56281">
    <property type="entry name" value="Metallo-hydrolase/oxidoreductase"/>
    <property type="match status" value="1"/>
</dbReference>
<dbReference type="Gene3D" id="3.60.15.10">
    <property type="entry name" value="Ribonuclease Z/Hydroxyacylglutathione hydrolase-like"/>
    <property type="match status" value="1"/>
</dbReference>
<dbReference type="RefSeq" id="WP_313833478.1">
    <property type="nucleotide sequence ID" value="NZ_JAQOUE010000001.1"/>
</dbReference>
<sequence length="262" mass="29631">MKINVLGCHGSDLLVRNEETELHCRSVGLLVNDQVMIDAGTGAFELDWDQQQRLMYIVCSHVHLDHVQGLPALADNRIGTAGESLTVASIEPVLEELKAHIFNGRVFPELFALPTTEKPSLQALTLVEEQQVLLSGIEFVPIPVNHTVPTVGYVVRDDEAAWVFSGDTHQTDRLWEVAKQIPNLKAAFIEASFPDEMHDFAVLTKHLTPSLLMQEFKKLERPELPVFAYHLKPRFRDRVAQQLSRLGIRHLHVLQEEEEINI</sequence>
<dbReference type="SMART" id="SM00849">
    <property type="entry name" value="Lactamase_B"/>
    <property type="match status" value="1"/>
</dbReference>
<dbReference type="InterPro" id="IPR036866">
    <property type="entry name" value="RibonucZ/Hydroxyglut_hydro"/>
</dbReference>
<evidence type="ECO:0000259" key="1">
    <source>
        <dbReference type="SMART" id="SM00849"/>
    </source>
</evidence>
<keyword evidence="3" id="KW-1185">Reference proteome</keyword>
<feature type="domain" description="Metallo-beta-lactamase" evidence="1">
    <location>
        <begin position="25"/>
        <end position="206"/>
    </location>
</feature>
<organism evidence="2 3">
    <name type="scientific">Candidatus Nitronereus thalassa</name>
    <dbReference type="NCBI Taxonomy" id="3020898"/>
    <lineage>
        <taxon>Bacteria</taxon>
        <taxon>Pseudomonadati</taxon>
        <taxon>Nitrospirota</taxon>
        <taxon>Nitrospiria</taxon>
        <taxon>Nitrospirales</taxon>
        <taxon>Nitrospiraceae</taxon>
        <taxon>Candidatus Nitronereus</taxon>
    </lineage>
</organism>
<comment type="caution">
    <text evidence="2">The sequence shown here is derived from an EMBL/GenBank/DDBJ whole genome shotgun (WGS) entry which is preliminary data.</text>
</comment>
<name>A0ABU3K9C0_9BACT</name>
<dbReference type="CDD" id="cd07735">
    <property type="entry name" value="class_II_PDE_MBL-fold"/>
    <property type="match status" value="1"/>
</dbReference>
<evidence type="ECO:0000313" key="3">
    <source>
        <dbReference type="Proteomes" id="UP001250932"/>
    </source>
</evidence>
<dbReference type="PANTHER" id="PTHR28283:SF1">
    <property type="entry name" value="3',5'-CYCLIC-NUCLEOTIDE PHOSPHODIESTERASE 1"/>
    <property type="match status" value="1"/>
</dbReference>
<dbReference type="EMBL" id="JAQOUE010000001">
    <property type="protein sequence ID" value="MDT7043001.1"/>
    <property type="molecule type" value="Genomic_DNA"/>
</dbReference>
<proteinExistence type="predicted"/>
<dbReference type="Proteomes" id="UP001250932">
    <property type="component" value="Unassembled WGS sequence"/>
</dbReference>
<dbReference type="InterPro" id="IPR000396">
    <property type="entry name" value="Pdiesterase2"/>
</dbReference>
<dbReference type="PRINTS" id="PR00388">
    <property type="entry name" value="PDIESTERASE2"/>
</dbReference>
<accession>A0ABU3K9C0</accession>
<evidence type="ECO:0000313" key="2">
    <source>
        <dbReference type="EMBL" id="MDT7043001.1"/>
    </source>
</evidence>
<dbReference type="PANTHER" id="PTHR28283">
    <property type="entry name" value="3',5'-CYCLIC-NUCLEOTIDE PHOSPHODIESTERASE 1"/>
    <property type="match status" value="1"/>
</dbReference>
<dbReference type="Pfam" id="PF12706">
    <property type="entry name" value="Lactamase_B_2"/>
    <property type="match status" value="1"/>
</dbReference>
<gene>
    <name evidence="2" type="ORF">PPG34_11605</name>
</gene>
<dbReference type="InterPro" id="IPR001279">
    <property type="entry name" value="Metallo-B-lactamas"/>
</dbReference>